<dbReference type="InterPro" id="IPR055302">
    <property type="entry name" value="F-box_dom-containing"/>
</dbReference>
<dbReference type="SUPFAM" id="SSF52047">
    <property type="entry name" value="RNI-like"/>
    <property type="match status" value="1"/>
</dbReference>
<dbReference type="InterPro" id="IPR032675">
    <property type="entry name" value="LRR_dom_sf"/>
</dbReference>
<name>A0A453GBN5_AEGTS</name>
<dbReference type="InterPro" id="IPR053781">
    <property type="entry name" value="F-box_AtFBL13-like"/>
</dbReference>
<protein>
    <recommendedName>
        <fullName evidence="2">F-box domain-containing protein</fullName>
    </recommendedName>
</protein>
<dbReference type="Pfam" id="PF24758">
    <property type="entry name" value="LRR_At5g56370"/>
    <property type="match status" value="1"/>
</dbReference>
<dbReference type="Proteomes" id="UP000015105">
    <property type="component" value="Chromosome 3D"/>
</dbReference>
<dbReference type="InterPro" id="IPR055411">
    <property type="entry name" value="LRR_FXL15/At3g58940/PEG3-like"/>
</dbReference>
<dbReference type="SUPFAM" id="SSF81383">
    <property type="entry name" value="F-box domain"/>
    <property type="match status" value="1"/>
</dbReference>
<reference evidence="3" key="4">
    <citation type="submission" date="2019-03" db="UniProtKB">
        <authorList>
            <consortium name="EnsemblPlants"/>
        </authorList>
    </citation>
    <scope>IDENTIFICATION</scope>
</reference>
<evidence type="ECO:0000313" key="4">
    <source>
        <dbReference type="Proteomes" id="UP000015105"/>
    </source>
</evidence>
<dbReference type="Gramene" id="AET3Gv20951000.1">
    <property type="protein sequence ID" value="AET3Gv20951000.1"/>
    <property type="gene ID" value="AET3Gv20951000"/>
</dbReference>
<organism evidence="3 4">
    <name type="scientific">Aegilops tauschii subsp. strangulata</name>
    <name type="common">Goatgrass</name>
    <dbReference type="NCBI Taxonomy" id="200361"/>
    <lineage>
        <taxon>Eukaryota</taxon>
        <taxon>Viridiplantae</taxon>
        <taxon>Streptophyta</taxon>
        <taxon>Embryophyta</taxon>
        <taxon>Tracheophyta</taxon>
        <taxon>Spermatophyta</taxon>
        <taxon>Magnoliopsida</taxon>
        <taxon>Liliopsida</taxon>
        <taxon>Poales</taxon>
        <taxon>Poaceae</taxon>
        <taxon>BOP clade</taxon>
        <taxon>Pooideae</taxon>
        <taxon>Triticodae</taxon>
        <taxon>Triticeae</taxon>
        <taxon>Triticinae</taxon>
        <taxon>Aegilops</taxon>
    </lineage>
</organism>
<reference evidence="4" key="2">
    <citation type="journal article" date="2017" name="Nat. Plants">
        <title>The Aegilops tauschii genome reveals multiple impacts of transposons.</title>
        <authorList>
            <person name="Zhao G."/>
            <person name="Zou C."/>
            <person name="Li K."/>
            <person name="Wang K."/>
            <person name="Li T."/>
            <person name="Gao L."/>
            <person name="Zhang X."/>
            <person name="Wang H."/>
            <person name="Yang Z."/>
            <person name="Liu X."/>
            <person name="Jiang W."/>
            <person name="Mao L."/>
            <person name="Kong X."/>
            <person name="Jiao Y."/>
            <person name="Jia J."/>
        </authorList>
    </citation>
    <scope>NUCLEOTIDE SEQUENCE [LARGE SCALE GENOMIC DNA]</scope>
    <source>
        <strain evidence="4">cv. AL8/78</strain>
    </source>
</reference>
<dbReference type="InterPro" id="IPR036047">
    <property type="entry name" value="F-box-like_dom_sf"/>
</dbReference>
<dbReference type="STRING" id="200361.A0A453GBN5"/>
<reference evidence="4" key="1">
    <citation type="journal article" date="2014" name="Science">
        <title>Ancient hybridizations among the ancestral genomes of bread wheat.</title>
        <authorList>
            <consortium name="International Wheat Genome Sequencing Consortium,"/>
            <person name="Marcussen T."/>
            <person name="Sandve S.R."/>
            <person name="Heier L."/>
            <person name="Spannagl M."/>
            <person name="Pfeifer M."/>
            <person name="Jakobsen K.S."/>
            <person name="Wulff B.B."/>
            <person name="Steuernagel B."/>
            <person name="Mayer K.F."/>
            <person name="Olsen O.A."/>
        </authorList>
    </citation>
    <scope>NUCLEOTIDE SEQUENCE [LARGE SCALE GENOMIC DNA]</scope>
    <source>
        <strain evidence="4">cv. AL8/78</strain>
    </source>
</reference>
<dbReference type="InterPro" id="IPR006566">
    <property type="entry name" value="FBD"/>
</dbReference>
<keyword evidence="4" id="KW-1185">Reference proteome</keyword>
<dbReference type="Gene3D" id="3.80.10.10">
    <property type="entry name" value="Ribonuclease Inhibitor"/>
    <property type="match status" value="1"/>
</dbReference>
<dbReference type="PANTHER" id="PTHR32141:SF63">
    <property type="entry name" value="F-BOX DOMAIN-CONTAINING PROTEIN"/>
    <property type="match status" value="1"/>
</dbReference>
<evidence type="ECO:0000259" key="2">
    <source>
        <dbReference type="PROSITE" id="PS50181"/>
    </source>
</evidence>
<dbReference type="Pfam" id="PF08387">
    <property type="entry name" value="FBD"/>
    <property type="match status" value="1"/>
</dbReference>
<evidence type="ECO:0000256" key="1">
    <source>
        <dbReference type="SAM" id="MobiDB-lite"/>
    </source>
</evidence>
<dbReference type="Pfam" id="PF00646">
    <property type="entry name" value="F-box"/>
    <property type="match status" value="1"/>
</dbReference>
<dbReference type="PANTHER" id="PTHR32141">
    <property type="match status" value="1"/>
</dbReference>
<accession>A0A453GBN5</accession>
<feature type="domain" description="F-box" evidence="2">
    <location>
        <begin position="109"/>
        <end position="156"/>
    </location>
</feature>
<dbReference type="EnsemblPlants" id="AET3Gv20951000.1">
    <property type="protein sequence ID" value="AET3Gv20951000.1"/>
    <property type="gene ID" value="AET3Gv20951000"/>
</dbReference>
<dbReference type="InterPro" id="IPR001810">
    <property type="entry name" value="F-box_dom"/>
</dbReference>
<feature type="region of interest" description="Disordered" evidence="1">
    <location>
        <begin position="1"/>
        <end position="25"/>
    </location>
</feature>
<dbReference type="PROSITE" id="PS50181">
    <property type="entry name" value="FBOX"/>
    <property type="match status" value="1"/>
</dbReference>
<dbReference type="AlphaFoldDB" id="A0A453GBN5"/>
<proteinExistence type="predicted"/>
<sequence>TISLGRLCPTSHTAPRRETPKAQSPRRLIPTATTLPAAAAMAEFQSLGSLGPICAVANEFLRNQTAQNEYEAEEQCDRLFHPTQYDMPVNRLSSAAAARFFALPPDDDVDRVSRLPDALLRDVVSRLPVKDAARTAALSRHWRGVWRSAPLVLADADLLPDTSAVSRVLEAHPGPFRCVHLTRTLAEGFHGLLTRWLQLLAAKGIQELVLVNARWPLDYFLPANLLSLTSLTRLYLGMWRFPDTAGLRRATCFPNLRDLGLCHVLVERRDLDFILDRSPVLETLCVQGNVLKLRIRLVSQSLRCVQIIGCFIEEIFVLDAPNLERFIYSDAWHPVGNCTTTVKIGHAPKLHLLGYLALDPRKHVLDVGNTIIKAGIGMSPSTMLPGVKILALEVRFAVRNDVKMIPNVLRCFPNVETLHIMSGKTDQSTGKVNLKFWLESGTIECIESRIKLLVFHGFQGDRSELAFLKFFFESAFVLEEVVVLLAADPTDEMIRKVVFLKYMERASEASILSVGHSGPQGFAQSARRGSDFSLGDPFANYCRSDLYRMSSPHPLYLC</sequence>
<dbReference type="CDD" id="cd22160">
    <property type="entry name" value="F-box_AtFBL13-like"/>
    <property type="match status" value="1"/>
</dbReference>
<reference evidence="3" key="5">
    <citation type="journal article" date="2021" name="G3 (Bethesda)">
        <title>Aegilops tauschii genome assembly Aet v5.0 features greater sequence contiguity and improved annotation.</title>
        <authorList>
            <person name="Wang L."/>
            <person name="Zhu T."/>
            <person name="Rodriguez J.C."/>
            <person name="Deal K.R."/>
            <person name="Dubcovsky J."/>
            <person name="McGuire P.E."/>
            <person name="Lux T."/>
            <person name="Spannagl M."/>
            <person name="Mayer K.F.X."/>
            <person name="Baldrich P."/>
            <person name="Meyers B.C."/>
            <person name="Huo N."/>
            <person name="Gu Y.Q."/>
            <person name="Zhou H."/>
            <person name="Devos K.M."/>
            <person name="Bennetzen J.L."/>
            <person name="Unver T."/>
            <person name="Budak H."/>
            <person name="Gulick P.J."/>
            <person name="Galiba G."/>
            <person name="Kalapos B."/>
            <person name="Nelson D.R."/>
            <person name="Li P."/>
            <person name="You F.M."/>
            <person name="Luo M.C."/>
            <person name="Dvorak J."/>
        </authorList>
    </citation>
    <scope>NUCLEOTIDE SEQUENCE [LARGE SCALE GENOMIC DNA]</scope>
    <source>
        <strain evidence="3">cv. AL8/78</strain>
    </source>
</reference>
<evidence type="ECO:0000313" key="3">
    <source>
        <dbReference type="EnsemblPlants" id="AET3Gv20951000.1"/>
    </source>
</evidence>
<reference evidence="3" key="3">
    <citation type="journal article" date="2017" name="Nature">
        <title>Genome sequence of the progenitor of the wheat D genome Aegilops tauschii.</title>
        <authorList>
            <person name="Luo M.C."/>
            <person name="Gu Y.Q."/>
            <person name="Puiu D."/>
            <person name="Wang H."/>
            <person name="Twardziok S.O."/>
            <person name="Deal K.R."/>
            <person name="Huo N."/>
            <person name="Zhu T."/>
            <person name="Wang L."/>
            <person name="Wang Y."/>
            <person name="McGuire P.E."/>
            <person name="Liu S."/>
            <person name="Long H."/>
            <person name="Ramasamy R.K."/>
            <person name="Rodriguez J.C."/>
            <person name="Van S.L."/>
            <person name="Yuan L."/>
            <person name="Wang Z."/>
            <person name="Xia Z."/>
            <person name="Xiao L."/>
            <person name="Anderson O.D."/>
            <person name="Ouyang S."/>
            <person name="Liang Y."/>
            <person name="Zimin A.V."/>
            <person name="Pertea G."/>
            <person name="Qi P."/>
            <person name="Bennetzen J.L."/>
            <person name="Dai X."/>
            <person name="Dawson M.W."/>
            <person name="Muller H.G."/>
            <person name="Kugler K."/>
            <person name="Rivarola-Duarte L."/>
            <person name="Spannagl M."/>
            <person name="Mayer K.F.X."/>
            <person name="Lu F.H."/>
            <person name="Bevan M.W."/>
            <person name="Leroy P."/>
            <person name="Li P."/>
            <person name="You F.M."/>
            <person name="Sun Q."/>
            <person name="Liu Z."/>
            <person name="Lyons E."/>
            <person name="Wicker T."/>
            <person name="Salzberg S.L."/>
            <person name="Devos K.M."/>
            <person name="Dvorak J."/>
        </authorList>
    </citation>
    <scope>NUCLEOTIDE SEQUENCE [LARGE SCALE GENOMIC DNA]</scope>
    <source>
        <strain evidence="3">cv. AL8/78</strain>
    </source>
</reference>